<reference evidence="2" key="1">
    <citation type="journal article" date="2005" name="Nature">
        <title>The map-based sequence of the rice genome.</title>
        <authorList>
            <consortium name="International rice genome sequencing project (IRGSP)"/>
            <person name="Matsumoto T."/>
            <person name="Wu J."/>
            <person name="Kanamori H."/>
            <person name="Katayose Y."/>
            <person name="Fujisawa M."/>
            <person name="Namiki N."/>
            <person name="Mizuno H."/>
            <person name="Yamamoto K."/>
            <person name="Antonio B.A."/>
            <person name="Baba T."/>
            <person name="Sakata K."/>
            <person name="Nagamura Y."/>
            <person name="Aoki H."/>
            <person name="Arikawa K."/>
            <person name="Arita K."/>
            <person name="Bito T."/>
            <person name="Chiden Y."/>
            <person name="Fujitsuka N."/>
            <person name="Fukunaka R."/>
            <person name="Hamada M."/>
            <person name="Harada C."/>
            <person name="Hayashi A."/>
            <person name="Hijishita S."/>
            <person name="Honda M."/>
            <person name="Hosokawa S."/>
            <person name="Ichikawa Y."/>
            <person name="Idonuma A."/>
            <person name="Iijima M."/>
            <person name="Ikeda M."/>
            <person name="Ikeno M."/>
            <person name="Ito K."/>
            <person name="Ito S."/>
            <person name="Ito T."/>
            <person name="Ito Y."/>
            <person name="Ito Y."/>
            <person name="Iwabuchi A."/>
            <person name="Kamiya K."/>
            <person name="Karasawa W."/>
            <person name="Kurita K."/>
            <person name="Katagiri S."/>
            <person name="Kikuta A."/>
            <person name="Kobayashi H."/>
            <person name="Kobayashi N."/>
            <person name="Machita K."/>
            <person name="Maehara T."/>
            <person name="Masukawa M."/>
            <person name="Mizubayashi T."/>
            <person name="Mukai Y."/>
            <person name="Nagasaki H."/>
            <person name="Nagata Y."/>
            <person name="Naito S."/>
            <person name="Nakashima M."/>
            <person name="Nakama Y."/>
            <person name="Nakamichi Y."/>
            <person name="Nakamura M."/>
            <person name="Meguro A."/>
            <person name="Negishi M."/>
            <person name="Ohta I."/>
            <person name="Ohta T."/>
            <person name="Okamoto M."/>
            <person name="Ono N."/>
            <person name="Saji S."/>
            <person name="Sakaguchi M."/>
            <person name="Sakai K."/>
            <person name="Shibata M."/>
            <person name="Shimokawa T."/>
            <person name="Song J."/>
            <person name="Takazaki Y."/>
            <person name="Terasawa K."/>
            <person name="Tsugane M."/>
            <person name="Tsuji K."/>
            <person name="Ueda S."/>
            <person name="Waki K."/>
            <person name="Yamagata H."/>
            <person name="Yamamoto M."/>
            <person name="Yamamoto S."/>
            <person name="Yamane H."/>
            <person name="Yoshiki S."/>
            <person name="Yoshihara R."/>
            <person name="Yukawa K."/>
            <person name="Zhong H."/>
            <person name="Yano M."/>
            <person name="Yuan Q."/>
            <person name="Ouyang S."/>
            <person name="Liu J."/>
            <person name="Jones K.M."/>
            <person name="Gansberger K."/>
            <person name="Moffat K."/>
            <person name="Hill J."/>
            <person name="Bera J."/>
            <person name="Fadrosh D."/>
            <person name="Jin S."/>
            <person name="Johri S."/>
            <person name="Kim M."/>
            <person name="Overton L."/>
            <person name="Reardon M."/>
            <person name="Tsitrin T."/>
            <person name="Vuong H."/>
            <person name="Weaver B."/>
            <person name="Ciecko A."/>
            <person name="Tallon L."/>
            <person name="Jackson J."/>
            <person name="Pai G."/>
            <person name="Aken S.V."/>
            <person name="Utterback T."/>
            <person name="Reidmuller S."/>
            <person name="Feldblyum T."/>
            <person name="Hsiao J."/>
            <person name="Zismann V."/>
            <person name="Iobst S."/>
            <person name="de Vazeille A.R."/>
            <person name="Buell C.R."/>
            <person name="Ying K."/>
            <person name="Li Y."/>
            <person name="Lu T."/>
            <person name="Huang Y."/>
            <person name="Zhao Q."/>
            <person name="Feng Q."/>
            <person name="Zhang L."/>
            <person name="Zhu J."/>
            <person name="Weng Q."/>
            <person name="Mu J."/>
            <person name="Lu Y."/>
            <person name="Fan D."/>
            <person name="Liu Y."/>
            <person name="Guan J."/>
            <person name="Zhang Y."/>
            <person name="Yu S."/>
            <person name="Liu X."/>
            <person name="Zhang Y."/>
            <person name="Hong G."/>
            <person name="Han B."/>
            <person name="Choisne N."/>
            <person name="Demange N."/>
            <person name="Orjeda G."/>
            <person name="Samain S."/>
            <person name="Cattolico L."/>
            <person name="Pelletier E."/>
            <person name="Couloux A."/>
            <person name="Segurens B."/>
            <person name="Wincker P."/>
            <person name="D'Hont A."/>
            <person name="Scarpelli C."/>
            <person name="Weissenbach J."/>
            <person name="Salanoubat M."/>
            <person name="Quetier F."/>
            <person name="Yu Y."/>
            <person name="Kim H.R."/>
            <person name="Rambo T."/>
            <person name="Currie J."/>
            <person name="Collura K."/>
            <person name="Luo M."/>
            <person name="Yang T."/>
            <person name="Ammiraju J.S.S."/>
            <person name="Engler F."/>
            <person name="Soderlund C."/>
            <person name="Wing R.A."/>
            <person name="Palmer L.E."/>
            <person name="de la Bastide M."/>
            <person name="Spiegel L."/>
            <person name="Nascimento L."/>
            <person name="Zutavern T."/>
            <person name="O'Shaughnessy A."/>
            <person name="Dike S."/>
            <person name="Dedhia N."/>
            <person name="Preston R."/>
            <person name="Balija V."/>
            <person name="McCombie W.R."/>
            <person name="Chow T."/>
            <person name="Chen H."/>
            <person name="Chung M."/>
            <person name="Chen C."/>
            <person name="Shaw J."/>
            <person name="Wu H."/>
            <person name="Hsiao K."/>
            <person name="Chao Y."/>
            <person name="Chu M."/>
            <person name="Cheng C."/>
            <person name="Hour A."/>
            <person name="Lee P."/>
            <person name="Lin S."/>
            <person name="Lin Y."/>
            <person name="Liou J."/>
            <person name="Liu S."/>
            <person name="Hsing Y."/>
            <person name="Raghuvanshi S."/>
            <person name="Mohanty A."/>
            <person name="Bharti A.K."/>
            <person name="Gaur A."/>
            <person name="Gupta V."/>
            <person name="Kumar D."/>
            <person name="Ravi V."/>
            <person name="Vij S."/>
            <person name="Kapur A."/>
            <person name="Khurana P."/>
            <person name="Khurana P."/>
            <person name="Khurana J.P."/>
            <person name="Tyagi A.K."/>
            <person name="Gaikwad K."/>
            <person name="Singh A."/>
            <person name="Dalal V."/>
            <person name="Srivastava S."/>
            <person name="Dixit A."/>
            <person name="Pal A.K."/>
            <person name="Ghazi I.A."/>
            <person name="Yadav M."/>
            <person name="Pandit A."/>
            <person name="Bhargava A."/>
            <person name="Sureshbabu K."/>
            <person name="Batra K."/>
            <person name="Sharma T.R."/>
            <person name="Mohapatra T."/>
            <person name="Singh N.K."/>
            <person name="Messing J."/>
            <person name="Nelson A.B."/>
            <person name="Fuks G."/>
            <person name="Kavchok S."/>
            <person name="Keizer G."/>
            <person name="Linton E."/>
            <person name="Llaca V."/>
            <person name="Song R."/>
            <person name="Tanyolac B."/>
            <person name="Young S."/>
            <person name="Ho-Il K."/>
            <person name="Hahn J.H."/>
            <person name="Sangsakoo G."/>
            <person name="Vanavichit A."/>
            <person name="de Mattos Luiz.A.T."/>
            <person name="Zimmer P.D."/>
            <person name="Malone G."/>
            <person name="Dellagostin O."/>
            <person name="de Oliveira A.C."/>
            <person name="Bevan M."/>
            <person name="Bancroft I."/>
            <person name="Minx P."/>
            <person name="Cordum H."/>
            <person name="Wilson R."/>
            <person name="Cheng Z."/>
            <person name="Jin W."/>
            <person name="Jiang J."/>
            <person name="Leong S.A."/>
            <person name="Iwama H."/>
            <person name="Gojobori T."/>
            <person name="Itoh T."/>
            <person name="Niimura Y."/>
            <person name="Fujii Y."/>
            <person name="Habara T."/>
            <person name="Sakai H."/>
            <person name="Sato Y."/>
            <person name="Wilson G."/>
            <person name="Kumar K."/>
            <person name="McCouch S."/>
            <person name="Juretic N."/>
            <person name="Hoen D."/>
            <person name="Wright S."/>
            <person name="Bruskiewich R."/>
            <person name="Bureau T."/>
            <person name="Miyao A."/>
            <person name="Hirochika H."/>
            <person name="Nishikawa T."/>
            <person name="Kadowaki K."/>
            <person name="Sugiura M."/>
            <person name="Burr B."/>
            <person name="Sasaki T."/>
        </authorList>
    </citation>
    <scope>NUCLEOTIDE SEQUENCE [LARGE SCALE GENOMIC DNA]</scope>
    <source>
        <strain evidence="2">cv. Nipponbare</strain>
    </source>
</reference>
<dbReference type="Proteomes" id="UP000059680">
    <property type="component" value="Chromosome 2"/>
</dbReference>
<reference evidence="1 2" key="3">
    <citation type="journal article" date="2013" name="Rice">
        <title>Improvement of the Oryza sativa Nipponbare reference genome using next generation sequence and optical map data.</title>
        <authorList>
            <person name="Kawahara Y."/>
            <person name="de la Bastide M."/>
            <person name="Hamilton J.P."/>
            <person name="Kanamori H."/>
            <person name="McCombie W.R."/>
            <person name="Ouyang S."/>
            <person name="Schwartz D.C."/>
            <person name="Tanaka T."/>
            <person name="Wu J."/>
            <person name="Zhou S."/>
            <person name="Childs K.L."/>
            <person name="Davidson R.M."/>
            <person name="Lin H."/>
            <person name="Quesada-Ocampo L."/>
            <person name="Vaillancourt B."/>
            <person name="Sakai H."/>
            <person name="Lee S.S."/>
            <person name="Kim J."/>
            <person name="Numa H."/>
            <person name="Itoh T."/>
            <person name="Buell C.R."/>
            <person name="Matsumoto T."/>
        </authorList>
    </citation>
    <scope>NUCLEOTIDE SEQUENCE [LARGE SCALE GENOMIC DNA]</scope>
    <source>
        <strain evidence="2">cv. Nipponbare</strain>
    </source>
</reference>
<accession>A0A0P0VQ97</accession>
<evidence type="ECO:0000313" key="2">
    <source>
        <dbReference type="Proteomes" id="UP000059680"/>
    </source>
</evidence>
<protein>
    <submittedName>
        <fullName evidence="1">Os02g0773800 protein</fullName>
    </submittedName>
</protein>
<keyword evidence="2" id="KW-1185">Reference proteome</keyword>
<dbReference type="AlphaFoldDB" id="A0A0P0VQ97"/>
<organism evidence="1 2">
    <name type="scientific">Oryza sativa subsp. japonica</name>
    <name type="common">Rice</name>
    <dbReference type="NCBI Taxonomy" id="39947"/>
    <lineage>
        <taxon>Eukaryota</taxon>
        <taxon>Viridiplantae</taxon>
        <taxon>Streptophyta</taxon>
        <taxon>Embryophyta</taxon>
        <taxon>Tracheophyta</taxon>
        <taxon>Spermatophyta</taxon>
        <taxon>Magnoliopsida</taxon>
        <taxon>Liliopsida</taxon>
        <taxon>Poales</taxon>
        <taxon>Poaceae</taxon>
        <taxon>BOP clade</taxon>
        <taxon>Oryzoideae</taxon>
        <taxon>Oryzeae</taxon>
        <taxon>Oryzinae</taxon>
        <taxon>Oryza</taxon>
        <taxon>Oryza sativa</taxon>
    </lineage>
</organism>
<evidence type="ECO:0000313" key="1">
    <source>
        <dbReference type="EMBL" id="BAS81147.1"/>
    </source>
</evidence>
<dbReference type="Gramene" id="Os02t0773800-02">
    <property type="protein sequence ID" value="Os02t0773800-02"/>
    <property type="gene ID" value="Os02g0773800"/>
</dbReference>
<proteinExistence type="predicted"/>
<feature type="non-terminal residue" evidence="1">
    <location>
        <position position="1"/>
    </location>
</feature>
<reference evidence="1 2" key="2">
    <citation type="journal article" date="2013" name="Plant Cell Physiol.">
        <title>Rice Annotation Project Database (RAP-DB): an integrative and interactive database for rice genomics.</title>
        <authorList>
            <person name="Sakai H."/>
            <person name="Lee S.S."/>
            <person name="Tanaka T."/>
            <person name="Numa H."/>
            <person name="Kim J."/>
            <person name="Kawahara Y."/>
            <person name="Wakimoto H."/>
            <person name="Yang C.C."/>
            <person name="Iwamoto M."/>
            <person name="Abe T."/>
            <person name="Yamada Y."/>
            <person name="Muto A."/>
            <person name="Inokuchi H."/>
            <person name="Ikemura T."/>
            <person name="Matsumoto T."/>
            <person name="Sasaki T."/>
            <person name="Itoh T."/>
        </authorList>
    </citation>
    <scope>NUCLEOTIDE SEQUENCE [LARGE SCALE GENOMIC DNA]</scope>
    <source>
        <strain evidence="2">cv. Nipponbare</strain>
    </source>
</reference>
<dbReference type="EMBL" id="AP014958">
    <property type="protein sequence ID" value="BAS81147.1"/>
    <property type="molecule type" value="Genomic_DNA"/>
</dbReference>
<name>A0A0P0VQ97_ORYSJ</name>
<sequence>YSDNADLPSLLSSFVVQVNIHDFDKQSATFISSATGAITISYIMRICTMCFVQRDRDLGVCKEHA</sequence>
<dbReference type="ExpressionAtlas" id="A0A0P0VQ97">
    <property type="expression patterns" value="baseline and differential"/>
</dbReference>
<gene>
    <name evidence="1" type="ordered locus">Os02g0773800</name>
    <name evidence="1" type="ORF">OSNPB_020773800</name>
</gene>